<organism evidence="3 5">
    <name type="scientific">Guptibacillus hwajinpoensis</name>
    <dbReference type="NCBI Taxonomy" id="208199"/>
    <lineage>
        <taxon>Bacteria</taxon>
        <taxon>Bacillati</taxon>
        <taxon>Bacillota</taxon>
        <taxon>Bacilli</taxon>
        <taxon>Bacillales</taxon>
        <taxon>Guptibacillaceae</taxon>
        <taxon>Guptibacillus</taxon>
    </lineage>
</organism>
<feature type="region of interest" description="Disordered" evidence="2">
    <location>
        <begin position="1"/>
        <end position="47"/>
    </location>
</feature>
<sequence length="47" mass="5210">MSNPKRFPKSFKPNHLASVNPEAEGNKGKQMQTKGNQEPDYAPPKGK</sequence>
<evidence type="ECO:0000313" key="6">
    <source>
        <dbReference type="Proteomes" id="UP000310541"/>
    </source>
</evidence>
<dbReference type="GO" id="GO:0030435">
    <property type="term" value="P:sporulation resulting in formation of a cellular spore"/>
    <property type="evidence" value="ECO:0007669"/>
    <property type="project" value="UniProtKB-KW"/>
</dbReference>
<dbReference type="Pfam" id="PF08177">
    <property type="entry name" value="SspN"/>
    <property type="match status" value="1"/>
</dbReference>
<evidence type="ECO:0000313" key="3">
    <source>
        <dbReference type="EMBL" id="KMM38567.1"/>
    </source>
</evidence>
<reference evidence="3" key="1">
    <citation type="submission" date="2015-06" db="EMBL/GenBank/DDBJ databases">
        <authorList>
            <person name="Liu B."/>
            <person name="Wang J."/>
            <person name="Zhu Y."/>
            <person name="Liu G."/>
            <person name="Chen Q."/>
            <person name="Zheng C."/>
            <person name="Che J."/>
            <person name="Ge C."/>
            <person name="Shi H."/>
            <person name="Pan Z."/>
            <person name="Liu X."/>
        </authorList>
    </citation>
    <scope>NUCLEOTIDE SEQUENCE [LARGE SCALE GENOMIC DNA]</scope>
    <source>
        <strain evidence="3">DSM 16346</strain>
    </source>
</reference>
<evidence type="ECO:0000256" key="1">
    <source>
        <dbReference type="ARBA" id="ARBA00022969"/>
    </source>
</evidence>
<dbReference type="GO" id="GO:0042601">
    <property type="term" value="C:endospore-forming forespore"/>
    <property type="evidence" value="ECO:0007669"/>
    <property type="project" value="InterPro"/>
</dbReference>
<protein>
    <submittedName>
        <fullName evidence="3 4">Acid-soluble spore protein N</fullName>
    </submittedName>
</protein>
<dbReference type="InterPro" id="IPR012612">
    <property type="entry name" value="SASP_SspN"/>
</dbReference>
<dbReference type="OrthoDB" id="2455637at2"/>
<dbReference type="AlphaFoldDB" id="A0A0J6FW14"/>
<dbReference type="EMBL" id="SWFM01000001">
    <property type="protein sequence ID" value="TKD71576.1"/>
    <property type="molecule type" value="Genomic_DNA"/>
</dbReference>
<dbReference type="Proteomes" id="UP000035996">
    <property type="component" value="Unassembled WGS sequence"/>
</dbReference>
<accession>A0A0J6FW14</accession>
<evidence type="ECO:0000313" key="4">
    <source>
        <dbReference type="EMBL" id="TKD71576.1"/>
    </source>
</evidence>
<reference evidence="4 6" key="2">
    <citation type="submission" date="2019-04" db="EMBL/GenBank/DDBJ databases">
        <title>Genome sequence of Bacillus hwajinpoensis strain Y2.</title>
        <authorList>
            <person name="Fair J.L."/>
            <person name="Maclea K.S."/>
        </authorList>
    </citation>
    <scope>NUCLEOTIDE SEQUENCE [LARGE SCALE GENOMIC DNA]</scope>
    <source>
        <strain evidence="4 6">Y2</strain>
    </source>
</reference>
<proteinExistence type="predicted"/>
<keyword evidence="1" id="KW-0749">Sporulation</keyword>
<dbReference type="Proteomes" id="UP000310541">
    <property type="component" value="Unassembled WGS sequence"/>
</dbReference>
<gene>
    <name evidence="3" type="ORF">AB986_04595</name>
    <name evidence="4" type="ORF">FBF83_01865</name>
</gene>
<evidence type="ECO:0000313" key="5">
    <source>
        <dbReference type="Proteomes" id="UP000035996"/>
    </source>
</evidence>
<dbReference type="GeneID" id="301326675"/>
<name>A0A0J6FW14_9BACL</name>
<comment type="caution">
    <text evidence="3">The sequence shown here is derived from an EMBL/GenBank/DDBJ whole genome shotgun (WGS) entry which is preliminary data.</text>
</comment>
<dbReference type="GO" id="GO:0030436">
    <property type="term" value="P:asexual sporulation"/>
    <property type="evidence" value="ECO:0007669"/>
    <property type="project" value="InterPro"/>
</dbReference>
<keyword evidence="5" id="KW-1185">Reference proteome</keyword>
<dbReference type="STRING" id="157733.AB986_04595"/>
<evidence type="ECO:0000256" key="2">
    <source>
        <dbReference type="SAM" id="MobiDB-lite"/>
    </source>
</evidence>
<dbReference type="RefSeq" id="WP_048309683.1">
    <property type="nucleotide sequence ID" value="NZ_CP119526.1"/>
</dbReference>
<dbReference type="EMBL" id="LELK01000001">
    <property type="protein sequence ID" value="KMM38567.1"/>
    <property type="molecule type" value="Genomic_DNA"/>
</dbReference>
<accession>A0A4U1MLP8</accession>